<proteinExistence type="predicted"/>
<organism evidence="1">
    <name type="scientific">Rhipicephalus microplus</name>
    <name type="common">Cattle tick</name>
    <name type="synonym">Boophilus microplus</name>
    <dbReference type="NCBI Taxonomy" id="6941"/>
    <lineage>
        <taxon>Eukaryota</taxon>
        <taxon>Metazoa</taxon>
        <taxon>Ecdysozoa</taxon>
        <taxon>Arthropoda</taxon>
        <taxon>Chelicerata</taxon>
        <taxon>Arachnida</taxon>
        <taxon>Acari</taxon>
        <taxon>Parasitiformes</taxon>
        <taxon>Ixodida</taxon>
        <taxon>Ixodoidea</taxon>
        <taxon>Ixodidae</taxon>
        <taxon>Rhipicephalinae</taxon>
        <taxon>Rhipicephalus</taxon>
        <taxon>Boophilus</taxon>
    </lineage>
</organism>
<dbReference type="AlphaFoldDB" id="A0A6G5A4D7"/>
<reference evidence="1" key="1">
    <citation type="submission" date="2020-03" db="EMBL/GenBank/DDBJ databases">
        <title>A transcriptome and proteome of the tick Rhipicephalus microplus shaped by the genetic composition of its hosts and developmental stage.</title>
        <authorList>
            <person name="Garcia G.R."/>
            <person name="Ribeiro J.M.C."/>
            <person name="Maruyama S.R."/>
            <person name="Gardinasse L.G."/>
            <person name="Nelson K."/>
            <person name="Ferreira B.R."/>
            <person name="Andrade T.G."/>
            <person name="Santos I.K.F.M."/>
        </authorList>
    </citation>
    <scope>NUCLEOTIDE SEQUENCE</scope>
    <source>
        <strain evidence="1">NSGR</strain>
        <tissue evidence="1">Salivary glands</tissue>
    </source>
</reference>
<dbReference type="EMBL" id="GIKN01002757">
    <property type="protein sequence ID" value="NIE45030.1"/>
    <property type="molecule type" value="Transcribed_RNA"/>
</dbReference>
<sequence length="85" mass="9979">MSSVFLVKRLVNFLLLYILKSERFKCASCLHLHHASVAALLKPATFICIRQTHFFFCIYLPMFLKTEFGESVCILYVKVDIWYLV</sequence>
<evidence type="ECO:0000313" key="1">
    <source>
        <dbReference type="EMBL" id="NIE45030.1"/>
    </source>
</evidence>
<protein>
    <submittedName>
        <fullName evidence="1">Putative secreted protein</fullName>
    </submittedName>
</protein>
<accession>A0A6G5A4D7</accession>
<name>A0A6G5A4D7_RHIMP</name>